<comment type="caution">
    <text evidence="1">The sequence shown here is derived from an EMBL/GenBank/DDBJ whole genome shotgun (WGS) entry which is preliminary data.</text>
</comment>
<organism evidence="1 2">
    <name type="scientific">Silvanigrella paludirubra</name>
    <dbReference type="NCBI Taxonomy" id="2499159"/>
    <lineage>
        <taxon>Bacteria</taxon>
        <taxon>Pseudomonadati</taxon>
        <taxon>Bdellovibrionota</taxon>
        <taxon>Oligoflexia</taxon>
        <taxon>Silvanigrellales</taxon>
        <taxon>Silvanigrellaceae</taxon>
        <taxon>Silvanigrella</taxon>
    </lineage>
</organism>
<gene>
    <name evidence="1" type="ORF">GCL60_07360</name>
</gene>
<dbReference type="EMBL" id="WFLM01000003">
    <property type="protein sequence ID" value="KAB8038672.1"/>
    <property type="molecule type" value="Genomic_DNA"/>
</dbReference>
<keyword evidence="2" id="KW-1185">Reference proteome</keyword>
<dbReference type="Proteomes" id="UP000437748">
    <property type="component" value="Unassembled WGS sequence"/>
</dbReference>
<dbReference type="RefSeq" id="WP_153419883.1">
    <property type="nucleotide sequence ID" value="NZ_WFLM01000003.1"/>
</dbReference>
<evidence type="ECO:0000313" key="1">
    <source>
        <dbReference type="EMBL" id="KAB8038672.1"/>
    </source>
</evidence>
<reference evidence="1 2" key="1">
    <citation type="submission" date="2019-10" db="EMBL/GenBank/DDBJ databases">
        <title>New species of Slilvanegrellaceae.</title>
        <authorList>
            <person name="Pitt A."/>
            <person name="Hahn M.W."/>
        </authorList>
    </citation>
    <scope>NUCLEOTIDE SEQUENCE [LARGE SCALE GENOMIC DNA]</scope>
    <source>
        <strain evidence="1 2">SP-Ram-0.45-NSY-1</strain>
    </source>
</reference>
<name>A0A6N6VRE9_9BACT</name>
<dbReference type="AlphaFoldDB" id="A0A6N6VRE9"/>
<sequence>MIFDSFYKQDHNPLKAQIYLKSLNYQNIINMLNSYLKSWGWRSHRERAQSLMKIVLYGFNMNKLENLKCVFLHQKYLFDKNTESIESEDPYFLNGFSLYVGSLGAGYITFDEFNSLLKAPSNVNTSEFSQTSYYNLLKKILSENTSPKRLNNEMTIKIPLLFQNANSSSFTLLEMDCFKSVLFSIQKADYKVLAPILQFWANLFYLRQDAYFKSLRNKLYKPFDGNDVAIIYSNLFIELKRIKKQIFLSNERKIFCKNAIEKFLIEDLEKNISLDKEDYIEYINKKVNNFWDFKK</sequence>
<protein>
    <submittedName>
        <fullName evidence="1">Uncharacterized protein</fullName>
    </submittedName>
</protein>
<accession>A0A6N6VRE9</accession>
<proteinExistence type="predicted"/>
<evidence type="ECO:0000313" key="2">
    <source>
        <dbReference type="Proteomes" id="UP000437748"/>
    </source>
</evidence>